<dbReference type="PANTHER" id="PTHR42709">
    <property type="entry name" value="ALKALINE PHOSPHATASE LIKE PROTEIN"/>
    <property type="match status" value="1"/>
</dbReference>
<evidence type="ECO:0000256" key="2">
    <source>
        <dbReference type="ARBA" id="ARBA00022475"/>
    </source>
</evidence>
<accession>A0A2H0TCQ0</accession>
<proteinExistence type="predicted"/>
<protein>
    <recommendedName>
        <fullName evidence="7">VTT domain-containing protein</fullName>
    </recommendedName>
</protein>
<keyword evidence="2" id="KW-1003">Cell membrane</keyword>
<dbReference type="EMBL" id="PFCO01000009">
    <property type="protein sequence ID" value="PIR69317.1"/>
    <property type="molecule type" value="Genomic_DNA"/>
</dbReference>
<dbReference type="PANTHER" id="PTHR42709:SF6">
    <property type="entry name" value="UNDECAPRENYL PHOSPHATE TRANSPORTER A"/>
    <property type="match status" value="1"/>
</dbReference>
<evidence type="ECO:0000256" key="3">
    <source>
        <dbReference type="ARBA" id="ARBA00022692"/>
    </source>
</evidence>
<comment type="subcellular location">
    <subcellularLocation>
        <location evidence="1">Cell membrane</location>
        <topology evidence="1">Multi-pass membrane protein</topology>
    </subcellularLocation>
</comment>
<organism evidence="8 9">
    <name type="scientific">Candidatus Niyogibacteria bacterium CG10_big_fil_rev_8_21_14_0_10_46_36</name>
    <dbReference type="NCBI Taxonomy" id="1974726"/>
    <lineage>
        <taxon>Bacteria</taxon>
        <taxon>Candidatus Niyogiibacteriota</taxon>
    </lineage>
</organism>
<dbReference type="InterPro" id="IPR032816">
    <property type="entry name" value="VTT_dom"/>
</dbReference>
<sequence>MISSFALWVIDTSGYTGIFFLMALESAAIPIPSEVTMPFSGFLVSRGDFNFILVVAAGTAGNLVGSLVLYWIAYYGGRPVISRYGRYVLLSEEHLASAERWFFRYGSFAAFFGRMLPVVRTYISFPIGLGKMNIWKFSIYTTIGSLLWSLLLTWIGFALGERWESIRTYTHQFDIAIVVVLILGIIYFFWSHLRKKQRT</sequence>
<evidence type="ECO:0000256" key="6">
    <source>
        <dbReference type="SAM" id="Phobius"/>
    </source>
</evidence>
<feature type="domain" description="VTT" evidence="7">
    <location>
        <begin position="31"/>
        <end position="156"/>
    </location>
</feature>
<feature type="transmembrane region" description="Helical" evidence="6">
    <location>
        <begin position="137"/>
        <end position="157"/>
    </location>
</feature>
<evidence type="ECO:0000313" key="8">
    <source>
        <dbReference type="EMBL" id="PIR69317.1"/>
    </source>
</evidence>
<feature type="transmembrane region" description="Helical" evidence="6">
    <location>
        <begin position="169"/>
        <end position="190"/>
    </location>
</feature>
<name>A0A2H0TCQ0_9BACT</name>
<keyword evidence="5 6" id="KW-0472">Membrane</keyword>
<evidence type="ECO:0000256" key="4">
    <source>
        <dbReference type="ARBA" id="ARBA00022989"/>
    </source>
</evidence>
<evidence type="ECO:0000259" key="7">
    <source>
        <dbReference type="Pfam" id="PF09335"/>
    </source>
</evidence>
<dbReference type="GO" id="GO:0005886">
    <property type="term" value="C:plasma membrane"/>
    <property type="evidence" value="ECO:0007669"/>
    <property type="project" value="UniProtKB-SubCell"/>
</dbReference>
<feature type="transmembrane region" description="Helical" evidence="6">
    <location>
        <begin position="12"/>
        <end position="31"/>
    </location>
</feature>
<dbReference type="Proteomes" id="UP000231503">
    <property type="component" value="Unassembled WGS sequence"/>
</dbReference>
<gene>
    <name evidence="8" type="ORF">COU47_03805</name>
</gene>
<dbReference type="AlphaFoldDB" id="A0A2H0TCQ0"/>
<evidence type="ECO:0000313" key="9">
    <source>
        <dbReference type="Proteomes" id="UP000231503"/>
    </source>
</evidence>
<evidence type="ECO:0000256" key="1">
    <source>
        <dbReference type="ARBA" id="ARBA00004651"/>
    </source>
</evidence>
<dbReference type="Pfam" id="PF09335">
    <property type="entry name" value="VTT_dom"/>
    <property type="match status" value="1"/>
</dbReference>
<comment type="caution">
    <text evidence="8">The sequence shown here is derived from an EMBL/GenBank/DDBJ whole genome shotgun (WGS) entry which is preliminary data.</text>
</comment>
<reference evidence="9" key="1">
    <citation type="submission" date="2017-09" db="EMBL/GenBank/DDBJ databases">
        <title>Depth-based differentiation of microbial function through sediment-hosted aquifers and enrichment of novel symbionts in the deep terrestrial subsurface.</title>
        <authorList>
            <person name="Probst A.J."/>
            <person name="Ladd B."/>
            <person name="Jarett J.K."/>
            <person name="Geller-Mcgrath D.E."/>
            <person name="Sieber C.M.K."/>
            <person name="Emerson J.B."/>
            <person name="Anantharaman K."/>
            <person name="Thomas B.C."/>
            <person name="Malmstrom R."/>
            <person name="Stieglmeier M."/>
            <person name="Klingl A."/>
            <person name="Woyke T."/>
            <person name="Ryan C.M."/>
            <person name="Banfield J.F."/>
        </authorList>
    </citation>
    <scope>NUCLEOTIDE SEQUENCE [LARGE SCALE GENOMIC DNA]</scope>
</reference>
<dbReference type="InterPro" id="IPR051311">
    <property type="entry name" value="DedA_domain"/>
</dbReference>
<evidence type="ECO:0000256" key="5">
    <source>
        <dbReference type="ARBA" id="ARBA00023136"/>
    </source>
</evidence>
<feature type="transmembrane region" description="Helical" evidence="6">
    <location>
        <begin position="51"/>
        <end position="73"/>
    </location>
</feature>
<keyword evidence="3 6" id="KW-0812">Transmembrane</keyword>
<keyword evidence="4 6" id="KW-1133">Transmembrane helix</keyword>